<sequence length="130" mass="13973">MRSAWTDDGDRPEPPPPSATTGGRDDVDDALRRLLDGEPDPARRPGGGRTAGSGGVALAMVVALLLLTSGAYVGVTWTRAHEVCAEEVAFHRDRAAPSVASVAWSWWPAGIRCTWDDGSRTSLWWGTHQH</sequence>
<evidence type="ECO:0000256" key="1">
    <source>
        <dbReference type="SAM" id="MobiDB-lite"/>
    </source>
</evidence>
<evidence type="ECO:0000256" key="2">
    <source>
        <dbReference type="SAM" id="Phobius"/>
    </source>
</evidence>
<protein>
    <submittedName>
        <fullName evidence="3">Uncharacterized protein</fullName>
    </submittedName>
</protein>
<comment type="caution">
    <text evidence="3">The sequence shown here is derived from an EMBL/GenBank/DDBJ whole genome shotgun (WGS) entry which is preliminary data.</text>
</comment>
<accession>A0A021VVJ1</accession>
<evidence type="ECO:0000313" key="3">
    <source>
        <dbReference type="EMBL" id="EYR65209.1"/>
    </source>
</evidence>
<gene>
    <name evidence="3" type="ORF">N866_05960</name>
</gene>
<proteinExistence type="predicted"/>
<feature type="transmembrane region" description="Helical" evidence="2">
    <location>
        <begin position="55"/>
        <end position="75"/>
    </location>
</feature>
<evidence type="ECO:0000313" key="4">
    <source>
        <dbReference type="Proteomes" id="UP000019753"/>
    </source>
</evidence>
<dbReference type="Proteomes" id="UP000019753">
    <property type="component" value="Unassembled WGS sequence"/>
</dbReference>
<feature type="region of interest" description="Disordered" evidence="1">
    <location>
        <begin position="1"/>
        <end position="27"/>
    </location>
</feature>
<dbReference type="EMBL" id="AXCW01000002">
    <property type="protein sequence ID" value="EYR65209.1"/>
    <property type="molecule type" value="Genomic_DNA"/>
</dbReference>
<name>A0A021VVJ1_9CELL</name>
<reference evidence="3 4" key="1">
    <citation type="submission" date="2014-01" db="EMBL/GenBank/DDBJ databases">
        <title>Actinotalea ferrariae CF5-4.</title>
        <authorList>
            <person name="Chen F."/>
            <person name="Li Y."/>
            <person name="Wang G."/>
        </authorList>
    </citation>
    <scope>NUCLEOTIDE SEQUENCE [LARGE SCALE GENOMIC DNA]</scope>
    <source>
        <strain evidence="3 4">CF5-4</strain>
    </source>
</reference>
<dbReference type="AlphaFoldDB" id="A0A021VVJ1"/>
<keyword evidence="4" id="KW-1185">Reference proteome</keyword>
<keyword evidence="2" id="KW-0812">Transmembrane</keyword>
<organism evidence="3 4">
    <name type="scientific">Actinotalea ferrariae CF5-4</name>
    <dbReference type="NCBI Taxonomy" id="948458"/>
    <lineage>
        <taxon>Bacteria</taxon>
        <taxon>Bacillati</taxon>
        <taxon>Actinomycetota</taxon>
        <taxon>Actinomycetes</taxon>
        <taxon>Micrococcales</taxon>
        <taxon>Cellulomonadaceae</taxon>
        <taxon>Actinotalea</taxon>
    </lineage>
</organism>
<keyword evidence="2" id="KW-1133">Transmembrane helix</keyword>
<keyword evidence="2" id="KW-0472">Membrane</keyword>
<dbReference type="RefSeq" id="WP_034221249.1">
    <property type="nucleotide sequence ID" value="NZ_AXCW01000002.1"/>
</dbReference>